<evidence type="ECO:0008006" key="3">
    <source>
        <dbReference type="Google" id="ProtNLM"/>
    </source>
</evidence>
<evidence type="ECO:0000313" key="1">
    <source>
        <dbReference type="EMBL" id="KAL2650984.1"/>
    </source>
</evidence>
<gene>
    <name evidence="1" type="ORF">R1flu_019112</name>
</gene>
<dbReference type="Gene3D" id="2.30.240.10">
    <property type="entry name" value="At5g01610-like"/>
    <property type="match status" value="1"/>
</dbReference>
<reference evidence="1 2" key="1">
    <citation type="submission" date="2024-09" db="EMBL/GenBank/DDBJ databases">
        <title>Chromosome-scale assembly of Riccia fluitans.</title>
        <authorList>
            <person name="Paukszto L."/>
            <person name="Sawicki J."/>
            <person name="Karawczyk K."/>
            <person name="Piernik-Szablinska J."/>
            <person name="Szczecinska M."/>
            <person name="Mazdziarz M."/>
        </authorList>
    </citation>
    <scope>NUCLEOTIDE SEQUENCE [LARGE SCALE GENOMIC DNA]</scope>
    <source>
        <strain evidence="1">Rf_01</strain>
        <tissue evidence="1">Aerial parts of the thallus</tissue>
    </source>
</reference>
<dbReference type="EMBL" id="JBHFFA010000001">
    <property type="protein sequence ID" value="KAL2650984.1"/>
    <property type="molecule type" value="Genomic_DNA"/>
</dbReference>
<proteinExistence type="predicted"/>
<accession>A0ABD1ZHR7</accession>
<name>A0ABD1ZHR7_9MARC</name>
<dbReference type="PANTHER" id="PTHR31676:SF160">
    <property type="entry name" value="OS01G0652700 PROTEIN"/>
    <property type="match status" value="1"/>
</dbReference>
<evidence type="ECO:0000313" key="2">
    <source>
        <dbReference type="Proteomes" id="UP001605036"/>
    </source>
</evidence>
<dbReference type="PANTHER" id="PTHR31676">
    <property type="entry name" value="T31J12.3 PROTEIN-RELATED"/>
    <property type="match status" value="1"/>
</dbReference>
<dbReference type="Proteomes" id="UP001605036">
    <property type="component" value="Unassembled WGS sequence"/>
</dbReference>
<comment type="caution">
    <text evidence="1">The sequence shown here is derived from an EMBL/GenBank/DDBJ whole genome shotgun (WGS) entry which is preliminary data.</text>
</comment>
<sequence>MAEAKHREGADIYEGEVALEKAASLLEDSGLPGGLLPLKNVIEAGHVKETGYVWIRQEEEIEHVFKQVGRPVKYGTEIKAFIEKGRLRDLSGVKSKEMLLWVPINDISVPSTAPNKVAFRSIGGLGKMFKKEAFERGQ</sequence>
<dbReference type="AlphaFoldDB" id="A0ABD1ZHR7"/>
<dbReference type="SUPFAM" id="SSF141562">
    <property type="entry name" value="At5g01610-like"/>
    <property type="match status" value="1"/>
</dbReference>
<organism evidence="1 2">
    <name type="scientific">Riccia fluitans</name>
    <dbReference type="NCBI Taxonomy" id="41844"/>
    <lineage>
        <taxon>Eukaryota</taxon>
        <taxon>Viridiplantae</taxon>
        <taxon>Streptophyta</taxon>
        <taxon>Embryophyta</taxon>
        <taxon>Marchantiophyta</taxon>
        <taxon>Marchantiopsida</taxon>
        <taxon>Marchantiidae</taxon>
        <taxon>Marchantiales</taxon>
        <taxon>Ricciaceae</taxon>
        <taxon>Riccia</taxon>
    </lineage>
</organism>
<keyword evidence="2" id="KW-1185">Reference proteome</keyword>
<protein>
    <recommendedName>
        <fullName evidence="3">DUF538 domain-containing protein</fullName>
    </recommendedName>
</protein>
<dbReference type="InterPro" id="IPR036758">
    <property type="entry name" value="At5g01610-like"/>
</dbReference>
<dbReference type="Pfam" id="PF04398">
    <property type="entry name" value="DUF538"/>
    <property type="match status" value="1"/>
</dbReference>
<dbReference type="InterPro" id="IPR007493">
    <property type="entry name" value="DUF538"/>
</dbReference>